<evidence type="ECO:0000313" key="5">
    <source>
        <dbReference type="Proteomes" id="UP000785171"/>
    </source>
</evidence>
<dbReference type="EMBL" id="JPWV03000150">
    <property type="protein sequence ID" value="KAG2523071.1"/>
    <property type="molecule type" value="Genomic_DNA"/>
</dbReference>
<feature type="domain" description="Fibronectin type-III" evidence="3">
    <location>
        <begin position="29"/>
        <end position="122"/>
    </location>
</feature>
<dbReference type="Proteomes" id="UP000785171">
    <property type="component" value="Unassembled WGS sequence"/>
</dbReference>
<dbReference type="InterPro" id="IPR039269">
    <property type="entry name" value="ANKFN1"/>
</dbReference>
<name>A0A8T0LVU8_9STRA</name>
<reference evidence="4" key="1">
    <citation type="journal article" date="2015" name="Genom Data">
        <title>Genome sequences of six Phytophthora species associated with forests in New Zealand.</title>
        <authorList>
            <person name="Studholme D.J."/>
            <person name="McDougal R.L."/>
            <person name="Sambles C."/>
            <person name="Hansen E."/>
            <person name="Hardy G."/>
            <person name="Grant M."/>
            <person name="Ganley R.J."/>
            <person name="Williams N.M."/>
        </authorList>
    </citation>
    <scope>NUCLEOTIDE SEQUENCE</scope>
    <source>
        <strain evidence="4">NZFS 2646</strain>
    </source>
</reference>
<evidence type="ECO:0000313" key="4">
    <source>
        <dbReference type="EMBL" id="KAG2523071.1"/>
    </source>
</evidence>
<dbReference type="PANTHER" id="PTHR21437">
    <property type="entry name" value="WIDE AWAKE"/>
    <property type="match status" value="1"/>
</dbReference>
<gene>
    <name evidence="4" type="ORF">JM16_004839</name>
</gene>
<dbReference type="Gene3D" id="2.60.40.10">
    <property type="entry name" value="Immunoglobulins"/>
    <property type="match status" value="1"/>
</dbReference>
<reference evidence="4" key="2">
    <citation type="submission" date="2020-06" db="EMBL/GenBank/DDBJ databases">
        <authorList>
            <person name="Studholme D.J."/>
        </authorList>
    </citation>
    <scope>NUCLEOTIDE SEQUENCE</scope>
    <source>
        <strain evidence="4">NZFS 2646</strain>
    </source>
</reference>
<accession>A0A8T0LVU8</accession>
<evidence type="ECO:0000256" key="1">
    <source>
        <dbReference type="SAM" id="MobiDB-lite"/>
    </source>
</evidence>
<dbReference type="AlphaFoldDB" id="A0A8T0LVU8"/>
<keyword evidence="2" id="KW-0732">Signal</keyword>
<feature type="compositionally biased region" description="Basic and acidic residues" evidence="1">
    <location>
        <begin position="658"/>
        <end position="667"/>
    </location>
</feature>
<evidence type="ECO:0000259" key="3">
    <source>
        <dbReference type="PROSITE" id="PS50853"/>
    </source>
</evidence>
<dbReference type="CDD" id="cd00063">
    <property type="entry name" value="FN3"/>
    <property type="match status" value="1"/>
</dbReference>
<dbReference type="InterPro" id="IPR003961">
    <property type="entry name" value="FN3_dom"/>
</dbReference>
<proteinExistence type="predicted"/>
<dbReference type="InterPro" id="IPR036116">
    <property type="entry name" value="FN3_sf"/>
</dbReference>
<dbReference type="PROSITE" id="PS50853">
    <property type="entry name" value="FN3"/>
    <property type="match status" value="1"/>
</dbReference>
<feature type="region of interest" description="Disordered" evidence="1">
    <location>
        <begin position="646"/>
        <end position="667"/>
    </location>
</feature>
<sequence>MRTLLLPAVWLSLGQLHATTIADVSVPSPPLNVALGVLGPDALAVSWEPPISDGGAPVSAYLVEWDPDPGAREVQVVQTSANTGANEVQTVQTYAGRVREKQRVTTSATPTGEVQTITTSAAPGETLGGVFTLELDTRATGGSVQRSGVIGFNARTSGDRSGLLEILNAMQNIGPSGVQSVQKSTADAQGGITWTILFSTAMGNVPQLTLSSNFLTGSGANVVVNTPTQGNTISGGTFTLGFKGATTKDLTPDISDVGMQQALEALNTIESVDVKRVGPDAQNGYYWDITFTGRTNWGDLPYISVPKKALIGVGANVAVTEQSAGNQLKGSFKLLYDAGTGATPPSTGNLPWNCDTATMKSQLEGLSGVGTVDVARTEMPDTQGGYTWTVSFLTAKGSLNIMTSNIASLSETRTDNATPSMGVRITRTRPGTKQEMQDIKVTTTTTVKQTTTFQLQVTFAGQTTQTKPIPANPLNNGVCMSTEAEIQTISVATVDTTATGGDFIVSKQTAIRLVYESNTKSGAISMTNPIYVDHTCTWHVTFDGNAGNLPLMTVSTDGGNTFGSTGTVSGDTIAVVAVADGTSVVLGGVFALEFKGQRTGYMPFDASTAVVKSQLEILSANNLGDLPALRPDGLTLSGTAPKIDVTEATKGVAPPYNSKDRTNASTV</sequence>
<comment type="caution">
    <text evidence="4">The sequence shown here is derived from an EMBL/GenBank/DDBJ whole genome shotgun (WGS) entry which is preliminary data.</text>
</comment>
<evidence type="ECO:0000256" key="2">
    <source>
        <dbReference type="SAM" id="SignalP"/>
    </source>
</evidence>
<organism evidence="4 5">
    <name type="scientific">Phytophthora kernoviae</name>
    <dbReference type="NCBI Taxonomy" id="325452"/>
    <lineage>
        <taxon>Eukaryota</taxon>
        <taxon>Sar</taxon>
        <taxon>Stramenopiles</taxon>
        <taxon>Oomycota</taxon>
        <taxon>Peronosporomycetes</taxon>
        <taxon>Peronosporales</taxon>
        <taxon>Peronosporaceae</taxon>
        <taxon>Phytophthora</taxon>
    </lineage>
</organism>
<dbReference type="SUPFAM" id="SSF49265">
    <property type="entry name" value="Fibronectin type III"/>
    <property type="match status" value="1"/>
</dbReference>
<protein>
    <recommendedName>
        <fullName evidence="3">Fibronectin type-III domain-containing protein</fullName>
    </recommendedName>
</protein>
<dbReference type="PANTHER" id="PTHR21437:SF1">
    <property type="entry name" value="WIDE AWAKE"/>
    <property type="match status" value="1"/>
</dbReference>
<dbReference type="InterPro" id="IPR013783">
    <property type="entry name" value="Ig-like_fold"/>
</dbReference>
<feature type="chain" id="PRO_5035830299" description="Fibronectin type-III domain-containing protein" evidence="2">
    <location>
        <begin position="19"/>
        <end position="667"/>
    </location>
</feature>
<feature type="signal peptide" evidence="2">
    <location>
        <begin position="1"/>
        <end position="18"/>
    </location>
</feature>